<dbReference type="PANTHER" id="PTHR35525:SF3">
    <property type="entry name" value="BLL6575 PROTEIN"/>
    <property type="match status" value="1"/>
</dbReference>
<evidence type="ECO:0000259" key="1">
    <source>
        <dbReference type="Pfam" id="PF11706"/>
    </source>
</evidence>
<dbReference type="InterPro" id="IPR023286">
    <property type="entry name" value="ABATE_dom_sf"/>
</dbReference>
<proteinExistence type="predicted"/>
<reference evidence="2 3" key="1">
    <citation type="journal article" date="2014" name="Genome Announc.">
        <title>Draft Genome Sequence of the Boron-Tolerant and Moderately Halotolerant Bacterium Gracilibacillus boraciitolerans JCM 21714T.</title>
        <authorList>
            <person name="Ahmed I."/>
            <person name="Oshima K."/>
            <person name="Suda W."/>
            <person name="Kitamura K."/>
            <person name="Iida T."/>
            <person name="Ohmori Y."/>
            <person name="Fujiwara T."/>
            <person name="Hattori M."/>
            <person name="Ohkuma M."/>
        </authorList>
    </citation>
    <scope>NUCLEOTIDE SEQUENCE [LARGE SCALE GENOMIC DNA]</scope>
    <source>
        <strain evidence="2 3">JCM 21714</strain>
    </source>
</reference>
<dbReference type="PANTHER" id="PTHR35525">
    <property type="entry name" value="BLL6575 PROTEIN"/>
    <property type="match status" value="1"/>
</dbReference>
<keyword evidence="3" id="KW-1185">Reference proteome</keyword>
<dbReference type="Pfam" id="PF07336">
    <property type="entry name" value="ABATE"/>
    <property type="match status" value="1"/>
</dbReference>
<protein>
    <recommendedName>
        <fullName evidence="1">Zinc finger CGNR domain-containing protein</fullName>
    </recommendedName>
</protein>
<name>W4VN29_9BACI</name>
<comment type="caution">
    <text evidence="2">The sequence shown here is derived from an EMBL/GenBank/DDBJ whole genome shotgun (WGS) entry which is preliminary data.</text>
</comment>
<gene>
    <name evidence="2" type="ORF">JCM21714_4019</name>
</gene>
<sequence>MINDFTNVGNHPALNFLNTRLIKKDQRIELLESFTDIECWLDAFGVLPYMEDLTNLSDQDKSILVTEVLDVRSKLEEMVDHLMVGQLPNHLWVEYMNDKLRQNAGYDRLIINENKVSIVRSYSARNLVGYFADQTLRLLNDVEHSRIKKCSSTNCIMYFYDSSRNMSRRWCDVSQCGNRANASKHYHRNKGTNT</sequence>
<dbReference type="SUPFAM" id="SSF160904">
    <property type="entry name" value="Jann2411-like"/>
    <property type="match status" value="1"/>
</dbReference>
<feature type="domain" description="Zinc finger CGNR" evidence="1">
    <location>
        <begin position="146"/>
        <end position="188"/>
    </location>
</feature>
<dbReference type="AlphaFoldDB" id="W4VN29"/>
<dbReference type="Proteomes" id="UP000019102">
    <property type="component" value="Unassembled WGS sequence"/>
</dbReference>
<dbReference type="InterPro" id="IPR021005">
    <property type="entry name" value="Znf_CGNR"/>
</dbReference>
<dbReference type="Gene3D" id="1.10.3300.10">
    <property type="entry name" value="Jann2411-like domain"/>
    <property type="match status" value="1"/>
</dbReference>
<accession>W4VN29</accession>
<dbReference type="RefSeq" id="WP_035725514.1">
    <property type="nucleotide sequence ID" value="NZ_BAVS01000032.1"/>
</dbReference>
<dbReference type="eggNOG" id="COG5516">
    <property type="taxonomic scope" value="Bacteria"/>
</dbReference>
<dbReference type="OrthoDB" id="123307at2"/>
<evidence type="ECO:0000313" key="2">
    <source>
        <dbReference type="EMBL" id="GAE94825.1"/>
    </source>
</evidence>
<dbReference type="EMBL" id="BAVS01000032">
    <property type="protein sequence ID" value="GAE94825.1"/>
    <property type="molecule type" value="Genomic_DNA"/>
</dbReference>
<dbReference type="Pfam" id="PF11706">
    <property type="entry name" value="zf-CGNR"/>
    <property type="match status" value="1"/>
</dbReference>
<dbReference type="InterPro" id="IPR010852">
    <property type="entry name" value="ABATE"/>
</dbReference>
<organism evidence="2 3">
    <name type="scientific">Gracilibacillus boraciitolerans JCM 21714</name>
    <dbReference type="NCBI Taxonomy" id="1298598"/>
    <lineage>
        <taxon>Bacteria</taxon>
        <taxon>Bacillati</taxon>
        <taxon>Bacillota</taxon>
        <taxon>Bacilli</taxon>
        <taxon>Bacillales</taxon>
        <taxon>Bacillaceae</taxon>
        <taxon>Gracilibacillus</taxon>
    </lineage>
</organism>
<evidence type="ECO:0000313" key="3">
    <source>
        <dbReference type="Proteomes" id="UP000019102"/>
    </source>
</evidence>